<evidence type="ECO:0000313" key="2">
    <source>
        <dbReference type="EMBL" id="KAF2025162.1"/>
    </source>
</evidence>
<dbReference type="OrthoDB" id="3773119at2759"/>
<dbReference type="PANTHER" id="PTHR24148">
    <property type="entry name" value="ANKYRIN REPEAT DOMAIN-CONTAINING PROTEIN 39 HOMOLOG-RELATED"/>
    <property type="match status" value="1"/>
</dbReference>
<feature type="domain" description="Heterokaryon incompatibility" evidence="1">
    <location>
        <begin position="51"/>
        <end position="137"/>
    </location>
</feature>
<reference evidence="2" key="1">
    <citation type="journal article" date="2020" name="Stud. Mycol.">
        <title>101 Dothideomycetes genomes: a test case for predicting lifestyles and emergence of pathogens.</title>
        <authorList>
            <person name="Haridas S."/>
            <person name="Albert R."/>
            <person name="Binder M."/>
            <person name="Bloem J."/>
            <person name="Labutti K."/>
            <person name="Salamov A."/>
            <person name="Andreopoulos B."/>
            <person name="Baker S."/>
            <person name="Barry K."/>
            <person name="Bills G."/>
            <person name="Bluhm B."/>
            <person name="Cannon C."/>
            <person name="Castanera R."/>
            <person name="Culley D."/>
            <person name="Daum C."/>
            <person name="Ezra D."/>
            <person name="Gonzalez J."/>
            <person name="Henrissat B."/>
            <person name="Kuo A."/>
            <person name="Liang C."/>
            <person name="Lipzen A."/>
            <person name="Lutzoni F."/>
            <person name="Magnuson J."/>
            <person name="Mondo S."/>
            <person name="Nolan M."/>
            <person name="Ohm R."/>
            <person name="Pangilinan J."/>
            <person name="Park H.-J."/>
            <person name="Ramirez L."/>
            <person name="Alfaro M."/>
            <person name="Sun H."/>
            <person name="Tritt A."/>
            <person name="Yoshinaga Y."/>
            <person name="Zwiers L.-H."/>
            <person name="Turgeon B."/>
            <person name="Goodwin S."/>
            <person name="Spatafora J."/>
            <person name="Crous P."/>
            <person name="Grigoriev I."/>
        </authorList>
    </citation>
    <scope>NUCLEOTIDE SEQUENCE</scope>
    <source>
        <strain evidence="2">CBS 110217</strain>
    </source>
</reference>
<proteinExistence type="predicted"/>
<feature type="non-terminal residue" evidence="2">
    <location>
        <position position="140"/>
    </location>
</feature>
<sequence>MDNVAPLEAFKHEPLADSTIQIRLLEVLEGGHGTSVKCRLMACSVQTAPPYYAVSYTWGDPALCTQITVNDKGLSIRRNCERALRQAYASEASRLFWIDAICIDQTSTQEKNHQVAMMGRIYAQAAHVFACVGPHADGSE</sequence>
<dbReference type="InterPro" id="IPR010730">
    <property type="entry name" value="HET"/>
</dbReference>
<dbReference type="EMBL" id="ML978273">
    <property type="protein sequence ID" value="KAF2025162.1"/>
    <property type="molecule type" value="Genomic_DNA"/>
</dbReference>
<dbReference type="AlphaFoldDB" id="A0A9P4H165"/>
<dbReference type="InterPro" id="IPR052895">
    <property type="entry name" value="HetReg/Transcr_Mod"/>
</dbReference>
<accession>A0A9P4H165</accession>
<gene>
    <name evidence="2" type="ORF">EK21DRAFT_77126</name>
</gene>
<dbReference type="Pfam" id="PF06985">
    <property type="entry name" value="HET"/>
    <property type="match status" value="1"/>
</dbReference>
<comment type="caution">
    <text evidence="2">The sequence shown here is derived from an EMBL/GenBank/DDBJ whole genome shotgun (WGS) entry which is preliminary data.</text>
</comment>
<keyword evidence="3" id="KW-1185">Reference proteome</keyword>
<dbReference type="Proteomes" id="UP000799777">
    <property type="component" value="Unassembled WGS sequence"/>
</dbReference>
<protein>
    <submittedName>
        <fullName evidence="2">HET-domain-containing protein</fullName>
    </submittedName>
</protein>
<dbReference type="PANTHER" id="PTHR24148:SF73">
    <property type="entry name" value="HET DOMAIN PROTEIN (AFU_ORTHOLOGUE AFUA_8G01020)"/>
    <property type="match status" value="1"/>
</dbReference>
<name>A0A9P4H165_9PLEO</name>
<organism evidence="2 3">
    <name type="scientific">Setomelanomma holmii</name>
    <dbReference type="NCBI Taxonomy" id="210430"/>
    <lineage>
        <taxon>Eukaryota</taxon>
        <taxon>Fungi</taxon>
        <taxon>Dikarya</taxon>
        <taxon>Ascomycota</taxon>
        <taxon>Pezizomycotina</taxon>
        <taxon>Dothideomycetes</taxon>
        <taxon>Pleosporomycetidae</taxon>
        <taxon>Pleosporales</taxon>
        <taxon>Pleosporineae</taxon>
        <taxon>Phaeosphaeriaceae</taxon>
        <taxon>Setomelanomma</taxon>
    </lineage>
</organism>
<evidence type="ECO:0000259" key="1">
    <source>
        <dbReference type="Pfam" id="PF06985"/>
    </source>
</evidence>
<evidence type="ECO:0000313" key="3">
    <source>
        <dbReference type="Proteomes" id="UP000799777"/>
    </source>
</evidence>